<dbReference type="Proteomes" id="UP001281147">
    <property type="component" value="Unassembled WGS sequence"/>
</dbReference>
<gene>
    <name evidence="1" type="ORF">LTR37_020964</name>
</gene>
<reference evidence="1" key="1">
    <citation type="submission" date="2023-07" db="EMBL/GenBank/DDBJ databases">
        <title>Black Yeasts Isolated from many extreme environments.</title>
        <authorList>
            <person name="Coleine C."/>
            <person name="Stajich J.E."/>
            <person name="Selbmann L."/>
        </authorList>
    </citation>
    <scope>NUCLEOTIDE SEQUENCE</scope>
    <source>
        <strain evidence="1">CCFEE 5714</strain>
    </source>
</reference>
<sequence>MPIRSPYSPAHPGKANSNQWRLDDPEVDESWVTKINGAGNHSYLATKRSHDMLHVSRIYFDRAIDGHRKALEDLTVENIEAVYCTSVLVSFHALFVLSESEEDSTLPSLDPVQWLRLGKGTRFICSRWKELVGPSRINSSGVSYGLPSITNDSELFNSEHGKPFKGLLTWAEDFETIYSEDRKLYEQVINYIGVIYKCISEGNESELAICRRLVAMPSRNDPRFIDMVEAKQPRALAILAHLFACMKLIDYKVPWFRGIAERQIPKIHDELPVGWRPMLAWPMAITAGEVDREPAETQIDDILAL</sequence>
<proteinExistence type="predicted"/>
<comment type="caution">
    <text evidence="1">The sequence shown here is derived from an EMBL/GenBank/DDBJ whole genome shotgun (WGS) entry which is preliminary data.</text>
</comment>
<organism evidence="1 2">
    <name type="scientific">Vermiconidia calcicola</name>
    <dbReference type="NCBI Taxonomy" id="1690605"/>
    <lineage>
        <taxon>Eukaryota</taxon>
        <taxon>Fungi</taxon>
        <taxon>Dikarya</taxon>
        <taxon>Ascomycota</taxon>
        <taxon>Pezizomycotina</taxon>
        <taxon>Dothideomycetes</taxon>
        <taxon>Dothideomycetidae</taxon>
        <taxon>Mycosphaerellales</taxon>
        <taxon>Extremaceae</taxon>
        <taxon>Vermiconidia</taxon>
    </lineage>
</organism>
<name>A0ACC3MBK5_9PEZI</name>
<accession>A0ACC3MBK5</accession>
<keyword evidence="2" id="KW-1185">Reference proteome</keyword>
<protein>
    <submittedName>
        <fullName evidence="1">Uncharacterized protein</fullName>
    </submittedName>
</protein>
<evidence type="ECO:0000313" key="1">
    <source>
        <dbReference type="EMBL" id="KAK3681182.1"/>
    </source>
</evidence>
<dbReference type="EMBL" id="JAUTXU010000410">
    <property type="protein sequence ID" value="KAK3681182.1"/>
    <property type="molecule type" value="Genomic_DNA"/>
</dbReference>
<evidence type="ECO:0000313" key="2">
    <source>
        <dbReference type="Proteomes" id="UP001281147"/>
    </source>
</evidence>